<evidence type="ECO:0000259" key="2">
    <source>
        <dbReference type="Pfam" id="PF13681"/>
    </source>
</evidence>
<dbReference type="EMBL" id="CP054143">
    <property type="protein sequence ID" value="QKJ66200.1"/>
    <property type="molecule type" value="Genomic_DNA"/>
</dbReference>
<dbReference type="RefSeq" id="WP_173532704.1">
    <property type="nucleotide sequence ID" value="NZ_CP054143.1"/>
</dbReference>
<organism evidence="4 5">
    <name type="scientific">Deefgea piscis</name>
    <dbReference type="NCBI Taxonomy" id="2739061"/>
    <lineage>
        <taxon>Bacteria</taxon>
        <taxon>Pseudomonadati</taxon>
        <taxon>Pseudomonadota</taxon>
        <taxon>Betaproteobacteria</taxon>
        <taxon>Neisseriales</taxon>
        <taxon>Chitinibacteraceae</taxon>
        <taxon>Deefgea</taxon>
    </lineage>
</organism>
<reference evidence="4 5" key="1">
    <citation type="submission" date="2020-05" db="EMBL/GenBank/DDBJ databases">
        <title>Complete genome sequence of Deefgea sp. D17.</title>
        <authorList>
            <person name="Bae J.-W."/>
            <person name="Han J.E."/>
        </authorList>
    </citation>
    <scope>NUCLEOTIDE SEQUENCE [LARGE SCALE GENOMIC DNA]</scope>
    <source>
        <strain evidence="4 5">D17</strain>
    </source>
</reference>
<keyword evidence="1" id="KW-1133">Transmembrane helix</keyword>
<keyword evidence="1" id="KW-0472">Membrane</keyword>
<evidence type="ECO:0000313" key="5">
    <source>
        <dbReference type="Proteomes" id="UP000504844"/>
    </source>
</evidence>
<sequence length="165" mass="17531">MKNHKDNGFILIIALILLAVVTILVVNGMRSTTMNEKMAGNYMDRNRAYQAAELALRQGSALLQANADSCLDGCSNATVTGVGPVVTAMPSVWSDNLSTQAVIPVPTSSPAPAWVSAKYLINQLPDAMRPSDKTSCKAYSVMGRGQGIDTRSVVVLQTTAFVCPL</sequence>
<dbReference type="Pfam" id="PF14341">
    <property type="entry name" value="PilX_N"/>
    <property type="match status" value="1"/>
</dbReference>
<gene>
    <name evidence="4" type="ORF">HQN60_05435</name>
</gene>
<dbReference type="AlphaFoldDB" id="A0A6M8SRW0"/>
<feature type="domain" description="Type 4 fimbrial biogenesis protein PilX N-terminal" evidence="3">
    <location>
        <begin position="8"/>
        <end position="57"/>
    </location>
</feature>
<protein>
    <recommendedName>
        <fullName evidence="6">Type 4 fimbrial biogenesis protein PilX N-terminal domain-containing protein</fullName>
    </recommendedName>
</protein>
<feature type="transmembrane region" description="Helical" evidence="1">
    <location>
        <begin position="9"/>
        <end position="29"/>
    </location>
</feature>
<evidence type="ECO:0000259" key="3">
    <source>
        <dbReference type="Pfam" id="PF14341"/>
    </source>
</evidence>
<evidence type="ECO:0000256" key="1">
    <source>
        <dbReference type="SAM" id="Phobius"/>
    </source>
</evidence>
<keyword evidence="1" id="KW-0812">Transmembrane</keyword>
<proteinExistence type="predicted"/>
<evidence type="ECO:0000313" key="4">
    <source>
        <dbReference type="EMBL" id="QKJ66200.1"/>
    </source>
</evidence>
<dbReference type="Proteomes" id="UP000504844">
    <property type="component" value="Chromosome"/>
</dbReference>
<evidence type="ECO:0008006" key="6">
    <source>
        <dbReference type="Google" id="ProtNLM"/>
    </source>
</evidence>
<keyword evidence="5" id="KW-1185">Reference proteome</keyword>
<accession>A0A6M8SRW0</accession>
<feature type="domain" description="PilX/PilW C-terminal" evidence="2">
    <location>
        <begin position="83"/>
        <end position="159"/>
    </location>
</feature>
<name>A0A6M8SRW0_9NEIS</name>
<dbReference type="InterPro" id="IPR025205">
    <property type="entry name" value="PilX/PilW_C"/>
</dbReference>
<dbReference type="KEGG" id="dee:HQN60_05435"/>
<dbReference type="Pfam" id="PF13681">
    <property type="entry name" value="PilX"/>
    <property type="match status" value="1"/>
</dbReference>
<dbReference type="InterPro" id="IPR025746">
    <property type="entry name" value="PilX_N_dom"/>
</dbReference>